<protein>
    <submittedName>
        <fullName evidence="2">Uncharacterized protein</fullName>
    </submittedName>
</protein>
<evidence type="ECO:0000313" key="3">
    <source>
        <dbReference type="Proteomes" id="UP000626109"/>
    </source>
</evidence>
<organism evidence="2 3">
    <name type="scientific">Polarella glacialis</name>
    <name type="common">Dinoflagellate</name>
    <dbReference type="NCBI Taxonomy" id="89957"/>
    <lineage>
        <taxon>Eukaryota</taxon>
        <taxon>Sar</taxon>
        <taxon>Alveolata</taxon>
        <taxon>Dinophyceae</taxon>
        <taxon>Suessiales</taxon>
        <taxon>Suessiaceae</taxon>
        <taxon>Polarella</taxon>
    </lineage>
</organism>
<name>A0A813IDC6_POLGL</name>
<evidence type="ECO:0000313" key="2">
    <source>
        <dbReference type="EMBL" id="CAE8649240.1"/>
    </source>
</evidence>
<feature type="non-terminal residue" evidence="2">
    <location>
        <position position="210"/>
    </location>
</feature>
<dbReference type="AlphaFoldDB" id="A0A813IDC6"/>
<gene>
    <name evidence="2" type="ORF">PGLA2088_LOCUS7255</name>
</gene>
<comment type="caution">
    <text evidence="2">The sequence shown here is derived from an EMBL/GenBank/DDBJ whole genome shotgun (WGS) entry which is preliminary data.</text>
</comment>
<feature type="compositionally biased region" description="Basic and acidic residues" evidence="1">
    <location>
        <begin position="76"/>
        <end position="94"/>
    </location>
</feature>
<feature type="compositionally biased region" description="Acidic residues" evidence="1">
    <location>
        <begin position="171"/>
        <end position="181"/>
    </location>
</feature>
<evidence type="ECO:0000256" key="1">
    <source>
        <dbReference type="SAM" id="MobiDB-lite"/>
    </source>
</evidence>
<feature type="compositionally biased region" description="Basic and acidic residues" evidence="1">
    <location>
        <begin position="125"/>
        <end position="141"/>
    </location>
</feature>
<feature type="compositionally biased region" description="Acidic residues" evidence="1">
    <location>
        <begin position="115"/>
        <end position="124"/>
    </location>
</feature>
<dbReference type="Proteomes" id="UP000626109">
    <property type="component" value="Unassembled WGS sequence"/>
</dbReference>
<sequence>ARPSERQPTRPPVQRPGSVGRPPLGNGNGRAAGRMPGIPGSGAAGFQPVPSAPPLSARGARPGSGQQARQRPSIAEQRRVCDRLSKGRCGDPRHTALMRRLNESASWLSEVSGISDDDDDDDGEESRQSGDESRTQEEPVRRPLPHGGPDARNLCIGEYMHESVTWLDTELDVEESSEEEIVTPPRGGGPDTFRNDPEGFRAGIDRAYSI</sequence>
<reference evidence="2" key="1">
    <citation type="submission" date="2021-02" db="EMBL/GenBank/DDBJ databases">
        <authorList>
            <person name="Dougan E. K."/>
            <person name="Rhodes N."/>
            <person name="Thang M."/>
            <person name="Chan C."/>
        </authorList>
    </citation>
    <scope>NUCLEOTIDE SEQUENCE</scope>
</reference>
<dbReference type="EMBL" id="CAJNNW010007422">
    <property type="protein sequence ID" value="CAE8649240.1"/>
    <property type="molecule type" value="Genomic_DNA"/>
</dbReference>
<feature type="region of interest" description="Disordered" evidence="1">
    <location>
        <begin position="171"/>
        <end position="210"/>
    </location>
</feature>
<feature type="region of interest" description="Disordered" evidence="1">
    <location>
        <begin position="1"/>
        <end position="156"/>
    </location>
</feature>
<accession>A0A813IDC6</accession>
<proteinExistence type="predicted"/>